<dbReference type="InterPro" id="IPR018490">
    <property type="entry name" value="cNMP-bd_dom_sf"/>
</dbReference>
<dbReference type="InterPro" id="IPR036640">
    <property type="entry name" value="ABC1_TM_sf"/>
</dbReference>
<dbReference type="Pfam" id="PF00027">
    <property type="entry name" value="cNMP_binding"/>
    <property type="match status" value="1"/>
</dbReference>
<dbReference type="CDD" id="cd00038">
    <property type="entry name" value="CAP_ED"/>
    <property type="match status" value="1"/>
</dbReference>
<proteinExistence type="inferred from homology"/>
<evidence type="ECO:0000256" key="6">
    <source>
        <dbReference type="ARBA" id="ARBA00023136"/>
    </source>
</evidence>
<evidence type="ECO:0000313" key="13">
    <source>
        <dbReference type="EMBL" id="KAK3259953.1"/>
    </source>
</evidence>
<dbReference type="InterPro" id="IPR000595">
    <property type="entry name" value="cNMP-bd_dom"/>
</dbReference>
<feature type="domain" description="ABC transporter" evidence="11">
    <location>
        <begin position="438"/>
        <end position="693"/>
    </location>
</feature>
<comment type="caution">
    <text evidence="13">The sequence shown here is derived from an EMBL/GenBank/DDBJ whole genome shotgun (WGS) entry which is preliminary data.</text>
</comment>
<evidence type="ECO:0000256" key="1">
    <source>
        <dbReference type="ARBA" id="ARBA00004141"/>
    </source>
</evidence>
<dbReference type="GO" id="GO:0140359">
    <property type="term" value="F:ABC-type transporter activity"/>
    <property type="evidence" value="ECO:0007669"/>
    <property type="project" value="InterPro"/>
</dbReference>
<dbReference type="PROSITE" id="PS50893">
    <property type="entry name" value="ABC_TRANSPORTER_2"/>
    <property type="match status" value="1"/>
</dbReference>
<protein>
    <submittedName>
        <fullName evidence="13">Uncharacterized protein</fullName>
    </submittedName>
</protein>
<evidence type="ECO:0000259" key="10">
    <source>
        <dbReference type="PROSITE" id="PS50042"/>
    </source>
</evidence>
<evidence type="ECO:0000256" key="3">
    <source>
        <dbReference type="ARBA" id="ARBA00022741"/>
    </source>
</evidence>
<keyword evidence="4" id="KW-0067">ATP-binding</keyword>
<dbReference type="SUPFAM" id="SSF90123">
    <property type="entry name" value="ABC transporter transmembrane region"/>
    <property type="match status" value="1"/>
</dbReference>
<dbReference type="Pfam" id="PF00664">
    <property type="entry name" value="ABC_membrane"/>
    <property type="match status" value="1"/>
</dbReference>
<evidence type="ECO:0000256" key="4">
    <source>
        <dbReference type="ARBA" id="ARBA00022840"/>
    </source>
</evidence>
<dbReference type="GO" id="GO:0016020">
    <property type="term" value="C:membrane"/>
    <property type="evidence" value="ECO:0007669"/>
    <property type="project" value="UniProtKB-SubCell"/>
</dbReference>
<dbReference type="SUPFAM" id="SSF51206">
    <property type="entry name" value="cAMP-binding domain-like"/>
    <property type="match status" value="2"/>
</dbReference>
<dbReference type="PANTHER" id="PTHR24221:SF654">
    <property type="entry name" value="ATP-BINDING CASSETTE SUB-FAMILY B MEMBER 6"/>
    <property type="match status" value="1"/>
</dbReference>
<comment type="similarity">
    <text evidence="7">Belongs to the ABC transporter superfamily. ABCB family. Heavy Metal importer (TC 3.A.1.210) subfamily.</text>
</comment>
<dbReference type="GO" id="GO:0034040">
    <property type="term" value="F:ATPase-coupled lipid transmembrane transporter activity"/>
    <property type="evidence" value="ECO:0007669"/>
    <property type="project" value="TreeGrafter"/>
</dbReference>
<dbReference type="InterPro" id="IPR014710">
    <property type="entry name" value="RmlC-like_jellyroll"/>
</dbReference>
<comment type="subcellular location">
    <subcellularLocation>
        <location evidence="1">Membrane</location>
        <topology evidence="1">Multi-pass membrane protein</topology>
    </subcellularLocation>
</comment>
<dbReference type="InterPro" id="IPR003593">
    <property type="entry name" value="AAA+_ATPase"/>
</dbReference>
<dbReference type="Proteomes" id="UP001190700">
    <property type="component" value="Unassembled WGS sequence"/>
</dbReference>
<dbReference type="PROSITE" id="PS50929">
    <property type="entry name" value="ABC_TM1F"/>
    <property type="match status" value="1"/>
</dbReference>
<name>A0AAE0KTC0_9CHLO</name>
<dbReference type="Pfam" id="PF00005">
    <property type="entry name" value="ABC_tran"/>
    <property type="match status" value="1"/>
</dbReference>
<feature type="transmembrane region" description="Helical" evidence="9">
    <location>
        <begin position="108"/>
        <end position="125"/>
    </location>
</feature>
<reference evidence="13 14" key="1">
    <citation type="journal article" date="2015" name="Genome Biol. Evol.">
        <title>Comparative Genomics of a Bacterivorous Green Alga Reveals Evolutionary Causalities and Consequences of Phago-Mixotrophic Mode of Nutrition.</title>
        <authorList>
            <person name="Burns J.A."/>
            <person name="Paasch A."/>
            <person name="Narechania A."/>
            <person name="Kim E."/>
        </authorList>
    </citation>
    <scope>NUCLEOTIDE SEQUENCE [LARGE SCALE GENOMIC DNA]</scope>
    <source>
        <strain evidence="13 14">PLY_AMNH</strain>
    </source>
</reference>
<dbReference type="SUPFAM" id="SSF52540">
    <property type="entry name" value="P-loop containing nucleoside triphosphate hydrolases"/>
    <property type="match status" value="1"/>
</dbReference>
<feature type="transmembrane region" description="Helical" evidence="9">
    <location>
        <begin position="244"/>
        <end position="261"/>
    </location>
</feature>
<feature type="domain" description="Cyclic nucleotide-binding" evidence="10">
    <location>
        <begin position="718"/>
        <end position="826"/>
    </location>
</feature>
<evidence type="ECO:0000256" key="9">
    <source>
        <dbReference type="SAM" id="Phobius"/>
    </source>
</evidence>
<dbReference type="InterPro" id="IPR003439">
    <property type="entry name" value="ABC_transporter-like_ATP-bd"/>
</dbReference>
<keyword evidence="14" id="KW-1185">Reference proteome</keyword>
<dbReference type="Gene3D" id="2.60.120.10">
    <property type="entry name" value="Jelly Rolls"/>
    <property type="match status" value="1"/>
</dbReference>
<dbReference type="Gene3D" id="3.40.50.300">
    <property type="entry name" value="P-loop containing nucleotide triphosphate hydrolases"/>
    <property type="match status" value="1"/>
</dbReference>
<evidence type="ECO:0000256" key="5">
    <source>
        <dbReference type="ARBA" id="ARBA00022989"/>
    </source>
</evidence>
<accession>A0AAE0KTC0</accession>
<gene>
    <name evidence="13" type="ORF">CYMTET_31071</name>
</gene>
<evidence type="ECO:0000259" key="11">
    <source>
        <dbReference type="PROSITE" id="PS50893"/>
    </source>
</evidence>
<keyword evidence="2 9" id="KW-0812">Transmembrane</keyword>
<dbReference type="CDD" id="cd07346">
    <property type="entry name" value="ABC_6TM_exporters"/>
    <property type="match status" value="1"/>
</dbReference>
<keyword evidence="8" id="KW-0175">Coiled coil</keyword>
<dbReference type="InterPro" id="IPR027417">
    <property type="entry name" value="P-loop_NTPase"/>
</dbReference>
<keyword evidence="3" id="KW-0547">Nucleotide-binding</keyword>
<feature type="transmembrane region" description="Helical" evidence="9">
    <location>
        <begin position="145"/>
        <end position="166"/>
    </location>
</feature>
<keyword evidence="5 9" id="KW-1133">Transmembrane helix</keyword>
<dbReference type="SMART" id="SM00100">
    <property type="entry name" value="cNMP"/>
    <property type="match status" value="1"/>
</dbReference>
<dbReference type="EMBL" id="LGRX02018350">
    <property type="protein sequence ID" value="KAK3259953.1"/>
    <property type="molecule type" value="Genomic_DNA"/>
</dbReference>
<evidence type="ECO:0000256" key="2">
    <source>
        <dbReference type="ARBA" id="ARBA00022692"/>
    </source>
</evidence>
<dbReference type="InterPro" id="IPR039421">
    <property type="entry name" value="Type_1_exporter"/>
</dbReference>
<dbReference type="GO" id="GO:0016887">
    <property type="term" value="F:ATP hydrolysis activity"/>
    <property type="evidence" value="ECO:0007669"/>
    <property type="project" value="InterPro"/>
</dbReference>
<organism evidence="13 14">
    <name type="scientific">Cymbomonas tetramitiformis</name>
    <dbReference type="NCBI Taxonomy" id="36881"/>
    <lineage>
        <taxon>Eukaryota</taxon>
        <taxon>Viridiplantae</taxon>
        <taxon>Chlorophyta</taxon>
        <taxon>Pyramimonadophyceae</taxon>
        <taxon>Pyramimonadales</taxon>
        <taxon>Pyramimonadaceae</taxon>
        <taxon>Cymbomonas</taxon>
    </lineage>
</organism>
<feature type="domain" description="ABC transmembrane type-1" evidence="12">
    <location>
        <begin position="109"/>
        <end position="389"/>
    </location>
</feature>
<evidence type="ECO:0000259" key="12">
    <source>
        <dbReference type="PROSITE" id="PS50929"/>
    </source>
</evidence>
<dbReference type="SMART" id="SM00382">
    <property type="entry name" value="AAA"/>
    <property type="match status" value="1"/>
</dbReference>
<sequence>MSQRTKAKSQAVYGVVTSITHIQYSRISLTSSVDSLVDAKQSYGLHSKARETQLSPGFPARTSSAGLEFTRYLPGIWEPPEGFGEEVTGKDSLWWAVWWLWRAQRTRFIICLILIFLQGAVSFSLPVVAKDVFDTRIVSGTMEDLIYAILVLAALYFSLNELDFWLKAKSPAGGAFVPATRRSIMSHLATLPLSKKAGYETTRILAVLQEDVEFLDGAINSAIGMFAATINLVCTFVVLFQFNIVLNCIVFAILPIIIYYMRVKSPVIMKNSQIQKEQTKGFMKTAAELWNLGIDIELLNLWTFNFKAFDEACTSLQKSYVNLKRTNLLTHKHIEMMQIFTSLCCLGVGSMLTRKGLMTVGEVIAFFSVSQMIHKSVKSLTSAFRSFQMTAASLKSVATLLADTQVAFPNATESVGGSVRFSGVSLSFGNSKDDTEGMSEEDTAESAAEGVLNVLKEIEISIPAGKKVAVIGRPGSGKTSIVNLLTRLLLPDSGEVYIGGVPVTKVDLKDAVTCMSQGTVLFDTTIRKNIDPEEAHSDEKVAEVAKRAGILGKPETLWTLPKGLDTMCGVQGGKLNQAMRQQIRLARSLLRERPLMVLDEPFSMQDMDDKRAFRKTLHNMSYACPTSECSKRPYDEEAKEERHRSTVIMTTQDTSLLPYFDEVMFLDEGRIQETGTYDELMACRGALSRYVNSQRCITYDVAGNLSIIPQALKHTSWVLSRASEEDLEKLASMFMVRHVAAQEVIFEKGEPCNTYYIVAKGLVKFQGSNNKFTSPDSLSELPLYMHLTDTEDDDIYHNTAYAYNECTLLALSQEEFQKYLESSADLEEAVAGVVREVEAARSPAFLRLSMWPLATVPLEHLQQLAVTLPVKSLPDKSELIPRPGKPLECAYVVIKGEVLVKKFGPPTFKIVKPTFRSFQRIISRTVSSQGSPDRQKNKQFPPGEKWKRFAAKFWDWFEVHGPRLGSKRTMETVMYRSGDCIGMSLIAGSDPREDIQSAVVMSEDVLLLLVDGQDLAEYIATPGVAEPMQELQERVAGFCAEEALQLRWIFQDMPRFAMLQVPLLWEPVVCTEQNMPQPQMGGMMVAAGEVELTVDAGNGQLVRRKYGHGQMLNELALAPPEVAVGGFRVVKMEVKHAAVLLTCNPSRLQAFLTGTGTLNTFNNTIARWQQLTSSSALTDTLQAPALAEKQLALLSTTSQLATFTLQMGQTVDLLGEGGKGVIVIKGGLRAGAEMTGESGDILLARQSVEGLYGVGMPQLDSGRVKIVEKAHVLVEALSTPTVVAITSLESLSQEAAAATAELMEQFGNQEKARLEVLHQVKEAQHLVLELEIQLGIRQRLDVKAMWHRAFFHIRSFIRAVFHGKVLNLNSSADARISPNQGTGSLPITALQKLLPTCEVRLKGLRDMVQARLALFVQLREEWTDAELAEDAPDGPAGDSELSLSRIKSVQEIIQKRRATAGRRCEEIGREVLGLLKYLEKVEDADEQGRIQDLADERTVTALAKLEKTLSEVRHRLRPRIDALIVEMSESLQPLDLPEELKKIQITSDSWDLESVMNLTRQRSVINAMKTEMEARLIKGAVIENNLWEARRKASEQQVEIETLKAQHKELQESIVAVQAEAADALSKKMEEKDQHAAKLAEDLARLQELRRADAEEMKKEKELVQRLTHQLEQEGKEVEKVEKKVEKEEMRLDDLLILTRKIHVRRGAVLYVQR</sequence>
<dbReference type="GO" id="GO:0005524">
    <property type="term" value="F:ATP binding"/>
    <property type="evidence" value="ECO:0007669"/>
    <property type="project" value="UniProtKB-KW"/>
</dbReference>
<feature type="coiled-coil region" evidence="8">
    <location>
        <begin position="1586"/>
        <end position="1698"/>
    </location>
</feature>
<dbReference type="Gene3D" id="1.20.1560.10">
    <property type="entry name" value="ABC transporter type 1, transmembrane domain"/>
    <property type="match status" value="1"/>
</dbReference>
<evidence type="ECO:0000313" key="14">
    <source>
        <dbReference type="Proteomes" id="UP001190700"/>
    </source>
</evidence>
<evidence type="ECO:0000256" key="8">
    <source>
        <dbReference type="SAM" id="Coils"/>
    </source>
</evidence>
<dbReference type="PROSITE" id="PS50042">
    <property type="entry name" value="CNMP_BINDING_3"/>
    <property type="match status" value="1"/>
</dbReference>
<dbReference type="PANTHER" id="PTHR24221">
    <property type="entry name" value="ATP-BINDING CASSETTE SUB-FAMILY B"/>
    <property type="match status" value="1"/>
</dbReference>
<dbReference type="InterPro" id="IPR011527">
    <property type="entry name" value="ABC1_TM_dom"/>
</dbReference>
<evidence type="ECO:0000256" key="7">
    <source>
        <dbReference type="ARBA" id="ARBA00024363"/>
    </source>
</evidence>
<keyword evidence="6 9" id="KW-0472">Membrane</keyword>